<proteinExistence type="predicted"/>
<reference evidence="1" key="2">
    <citation type="journal article" date="2015" name="Data Brief">
        <title>Shoot transcriptome of the giant reed, Arundo donax.</title>
        <authorList>
            <person name="Barrero R.A."/>
            <person name="Guerrero F.D."/>
            <person name="Moolhuijzen P."/>
            <person name="Goolsby J.A."/>
            <person name="Tidwell J."/>
            <person name="Bellgard S.E."/>
            <person name="Bellgard M.I."/>
        </authorList>
    </citation>
    <scope>NUCLEOTIDE SEQUENCE</scope>
    <source>
        <tissue evidence="1">Shoot tissue taken approximately 20 cm above the soil surface</tissue>
    </source>
</reference>
<protein>
    <submittedName>
        <fullName evidence="1">Uncharacterized protein</fullName>
    </submittedName>
</protein>
<organism evidence="1">
    <name type="scientific">Arundo donax</name>
    <name type="common">Giant reed</name>
    <name type="synonym">Donax arundinaceus</name>
    <dbReference type="NCBI Taxonomy" id="35708"/>
    <lineage>
        <taxon>Eukaryota</taxon>
        <taxon>Viridiplantae</taxon>
        <taxon>Streptophyta</taxon>
        <taxon>Embryophyta</taxon>
        <taxon>Tracheophyta</taxon>
        <taxon>Spermatophyta</taxon>
        <taxon>Magnoliopsida</taxon>
        <taxon>Liliopsida</taxon>
        <taxon>Poales</taxon>
        <taxon>Poaceae</taxon>
        <taxon>PACMAD clade</taxon>
        <taxon>Arundinoideae</taxon>
        <taxon>Arundineae</taxon>
        <taxon>Arundo</taxon>
    </lineage>
</organism>
<dbReference type="AlphaFoldDB" id="A0A0A9PPL6"/>
<accession>A0A0A9PPL6</accession>
<dbReference type="EMBL" id="GBRH01207238">
    <property type="protein sequence ID" value="JAD90657.1"/>
    <property type="molecule type" value="Transcribed_RNA"/>
</dbReference>
<sequence>MLITGMDFKYGGVELVYFSMSCRVYFAFSVFVYTNICFILRSAEYTTFRAMRLPFGSLVKIVGLLFWKSFESDRGV</sequence>
<reference evidence="1" key="1">
    <citation type="submission" date="2014-09" db="EMBL/GenBank/DDBJ databases">
        <authorList>
            <person name="Magalhaes I.L.F."/>
            <person name="Oliveira U."/>
            <person name="Santos F.R."/>
            <person name="Vidigal T.H.D.A."/>
            <person name="Brescovit A.D."/>
            <person name="Santos A.J."/>
        </authorList>
    </citation>
    <scope>NUCLEOTIDE SEQUENCE</scope>
    <source>
        <tissue evidence="1">Shoot tissue taken approximately 20 cm above the soil surface</tissue>
    </source>
</reference>
<name>A0A0A9PPL6_ARUDO</name>
<evidence type="ECO:0000313" key="1">
    <source>
        <dbReference type="EMBL" id="JAD90657.1"/>
    </source>
</evidence>